<sequence length="234" mass="26547">MEADCVAELRQEFHRKTEEIKTKAEQERVTSLNLKKADLMGMRWLERVKKRQLLAMEGINKSGNPCEGILSKDTHQPHFPTPPSTYEAFTALNYCNYATAPLPSRYPQSYYPPSLGSLAWRIISYPSSSFSPLLPPSLQLALPCCAFKWQVIVWSELGSLAHVRIGCHHVRPVCLDHVYPHLPNMEGTFALNGLNQAEWELAELYGYLRRVIKVFQAEGNFFLSSQGHKGWGSP</sequence>
<dbReference type="EMBL" id="JAINDJ010000008">
    <property type="protein sequence ID" value="KAG9440926.1"/>
    <property type="molecule type" value="Genomic_DNA"/>
</dbReference>
<comment type="caution">
    <text evidence="1">The sequence shown here is derived from an EMBL/GenBank/DDBJ whole genome shotgun (WGS) entry which is preliminary data.</text>
</comment>
<keyword evidence="2" id="KW-1185">Reference proteome</keyword>
<accession>A0AAV7DZ90</accession>
<name>A0AAV7DZ90_ARIFI</name>
<gene>
    <name evidence="1" type="ORF">H6P81_021091</name>
</gene>
<reference evidence="1 2" key="1">
    <citation type="submission" date="2021-07" db="EMBL/GenBank/DDBJ databases">
        <title>The Aristolochia fimbriata genome: insights into angiosperm evolution, floral development and chemical biosynthesis.</title>
        <authorList>
            <person name="Jiao Y."/>
        </authorList>
    </citation>
    <scope>NUCLEOTIDE SEQUENCE [LARGE SCALE GENOMIC DNA]</scope>
    <source>
        <strain evidence="1">IBCAS-2021</strain>
        <tissue evidence="1">Leaf</tissue>
    </source>
</reference>
<evidence type="ECO:0000313" key="1">
    <source>
        <dbReference type="EMBL" id="KAG9440926.1"/>
    </source>
</evidence>
<proteinExistence type="predicted"/>
<organism evidence="1 2">
    <name type="scientific">Aristolochia fimbriata</name>
    <name type="common">White veined hardy Dutchman's pipe vine</name>
    <dbReference type="NCBI Taxonomy" id="158543"/>
    <lineage>
        <taxon>Eukaryota</taxon>
        <taxon>Viridiplantae</taxon>
        <taxon>Streptophyta</taxon>
        <taxon>Embryophyta</taxon>
        <taxon>Tracheophyta</taxon>
        <taxon>Spermatophyta</taxon>
        <taxon>Magnoliopsida</taxon>
        <taxon>Magnoliidae</taxon>
        <taxon>Piperales</taxon>
        <taxon>Aristolochiaceae</taxon>
        <taxon>Aristolochia</taxon>
    </lineage>
</organism>
<dbReference type="Proteomes" id="UP000825729">
    <property type="component" value="Unassembled WGS sequence"/>
</dbReference>
<protein>
    <submittedName>
        <fullName evidence="1">Uncharacterized protein</fullName>
    </submittedName>
</protein>
<evidence type="ECO:0000313" key="2">
    <source>
        <dbReference type="Proteomes" id="UP000825729"/>
    </source>
</evidence>
<dbReference type="AlphaFoldDB" id="A0AAV7DZ90"/>